<reference evidence="2 3" key="1">
    <citation type="submission" date="2018-01" db="EMBL/GenBank/DDBJ databases">
        <title>Genetic Diversity of Clostridium botulinum in seafood.</title>
        <authorList>
            <person name="Athira V."/>
            <person name="Arun Jyothi P.V."/>
            <person name="Lalitha K.V."/>
            <person name="Joseph T.C."/>
        </authorList>
    </citation>
    <scope>NUCLEOTIDE SEQUENCE [LARGE SCALE GENOMIC DNA]</scope>
    <source>
        <strain evidence="2 3">Mfbjulcb5</strain>
    </source>
</reference>
<evidence type="ECO:0000313" key="3">
    <source>
        <dbReference type="Proteomes" id="UP000238070"/>
    </source>
</evidence>
<dbReference type="InterPro" id="IPR036162">
    <property type="entry name" value="Resolvase-like_N_sf"/>
</dbReference>
<dbReference type="AlphaFoldDB" id="A0AAU8YY46"/>
<protein>
    <recommendedName>
        <fullName evidence="1">Resolvase/invertase-type recombinase catalytic domain-containing protein</fullName>
    </recommendedName>
</protein>
<gene>
    <name evidence="2" type="ORF">C3B64_09495</name>
</gene>
<organism evidence="2 3">
    <name type="scientific">Clostridium botulinum</name>
    <dbReference type="NCBI Taxonomy" id="1491"/>
    <lineage>
        <taxon>Bacteria</taxon>
        <taxon>Bacillati</taxon>
        <taxon>Bacillota</taxon>
        <taxon>Clostridia</taxon>
        <taxon>Eubacteriales</taxon>
        <taxon>Clostridiaceae</taxon>
        <taxon>Clostridium</taxon>
    </lineage>
</organism>
<dbReference type="PROSITE" id="PS51736">
    <property type="entry name" value="RECOMBINASES_3"/>
    <property type="match status" value="1"/>
</dbReference>
<sequence>MKCAVYIRVSTNREEQKTSLTNQKQLFEKYIQDNGWDLYDFYEDVESGTKSKRKNL</sequence>
<dbReference type="InterPro" id="IPR006119">
    <property type="entry name" value="Resolv_N"/>
</dbReference>
<dbReference type="SUPFAM" id="SSF53041">
    <property type="entry name" value="Resolvase-like"/>
    <property type="match status" value="1"/>
</dbReference>
<dbReference type="EMBL" id="CP027776">
    <property type="protein sequence ID" value="AVP64491.1"/>
    <property type="molecule type" value="Genomic_DNA"/>
</dbReference>
<dbReference type="Gene3D" id="3.40.50.1390">
    <property type="entry name" value="Resolvase, N-terminal catalytic domain"/>
    <property type="match status" value="1"/>
</dbReference>
<dbReference type="PANTHER" id="PTHR30461">
    <property type="entry name" value="DNA-INVERTASE FROM LAMBDOID PROPHAGE"/>
    <property type="match status" value="1"/>
</dbReference>
<dbReference type="GO" id="GO:0003677">
    <property type="term" value="F:DNA binding"/>
    <property type="evidence" value="ECO:0007669"/>
    <property type="project" value="InterPro"/>
</dbReference>
<dbReference type="Pfam" id="PF00239">
    <property type="entry name" value="Resolvase"/>
    <property type="match status" value="1"/>
</dbReference>
<name>A0AAU8YY46_CLOBO</name>
<dbReference type="Proteomes" id="UP000238070">
    <property type="component" value="Chromosome"/>
</dbReference>
<dbReference type="GO" id="GO:0000150">
    <property type="term" value="F:DNA strand exchange activity"/>
    <property type="evidence" value="ECO:0007669"/>
    <property type="project" value="InterPro"/>
</dbReference>
<dbReference type="InterPro" id="IPR050639">
    <property type="entry name" value="SSR_resolvase"/>
</dbReference>
<feature type="domain" description="Resolvase/invertase-type recombinase catalytic" evidence="1">
    <location>
        <begin position="2"/>
        <end position="56"/>
    </location>
</feature>
<dbReference type="PANTHER" id="PTHR30461:SF23">
    <property type="entry name" value="DNA RECOMBINASE-RELATED"/>
    <property type="match status" value="1"/>
</dbReference>
<proteinExistence type="predicted"/>
<accession>A0AAU8YY46</accession>
<evidence type="ECO:0000259" key="1">
    <source>
        <dbReference type="PROSITE" id="PS51736"/>
    </source>
</evidence>
<evidence type="ECO:0000313" key="2">
    <source>
        <dbReference type="EMBL" id="AVP64491.1"/>
    </source>
</evidence>